<dbReference type="EMBL" id="CP147247">
    <property type="protein sequence ID" value="WYJ90977.1"/>
    <property type="molecule type" value="Genomic_DNA"/>
</dbReference>
<dbReference type="EMBL" id="NGMM01000002">
    <property type="protein sequence ID" value="OTP17367.1"/>
    <property type="molecule type" value="Genomic_DNA"/>
</dbReference>
<reference evidence="2" key="1">
    <citation type="submission" date="2017-05" db="EMBL/GenBank/DDBJ databases">
        <title>The Genome Sequence of Enterococcus sp. 9E7_DIV0242.</title>
        <authorList>
            <consortium name="The Broad Institute Genomics Platform"/>
            <consortium name="The Broad Institute Genomic Center for Infectious Diseases"/>
            <person name="Earl A."/>
            <person name="Manson A."/>
            <person name="Schwartman J."/>
            <person name="Gilmore M."/>
            <person name="Abouelleil A."/>
            <person name="Cao P."/>
            <person name="Chapman S."/>
            <person name="Cusick C."/>
            <person name="Shea T."/>
            <person name="Young S."/>
            <person name="Neafsey D."/>
            <person name="Nusbaum C."/>
            <person name="Birren B."/>
        </authorList>
    </citation>
    <scope>NUCLEOTIDE SEQUENCE [LARGE SCALE GENOMIC DNA]</scope>
    <source>
        <strain evidence="2">9E7_DIV0242</strain>
    </source>
</reference>
<dbReference type="InterPro" id="IPR019121">
    <property type="entry name" value="CRISPR-assoc_CXXC-CXXC_dom"/>
</dbReference>
<reference evidence="3" key="3">
    <citation type="submission" date="2024-03" db="EMBL/GenBank/DDBJ databases">
        <title>The Genome Sequence of Enterococcus sp. DIV0242b.</title>
        <authorList>
            <consortium name="The Broad Institute Genomics Platform"/>
            <consortium name="The Broad Institute Microbial Omics Core"/>
            <consortium name="The Broad Institute Genomic Center for Infectious Diseases"/>
            <person name="Earl A."/>
            <person name="Manson A."/>
            <person name="Gilmore M."/>
            <person name="Schwartman J."/>
            <person name="Shea T."/>
            <person name="Abouelleil A."/>
            <person name="Cao P."/>
            <person name="Chapman S."/>
            <person name="Cusick C."/>
            <person name="Young S."/>
            <person name="Neafsey D."/>
            <person name="Nusbaum C."/>
            <person name="Birren B."/>
        </authorList>
    </citation>
    <scope>NUCLEOTIDE SEQUENCE</scope>
    <source>
        <strain evidence="3">9E7_DIV0242</strain>
    </source>
</reference>
<dbReference type="InterPro" id="IPR010180">
    <property type="entry name" value="CRISPR-assoc_prot_CXXC-CXXC"/>
</dbReference>
<evidence type="ECO:0000313" key="2">
    <source>
        <dbReference type="EMBL" id="OTP17367.1"/>
    </source>
</evidence>
<protein>
    <submittedName>
        <fullName evidence="3">CRISPR-associated protein cst1</fullName>
    </submittedName>
</protein>
<proteinExistence type="predicted"/>
<organism evidence="2">
    <name type="scientific">Candidatus Enterococcus clewellii</name>
    <dbReference type="NCBI Taxonomy" id="1834193"/>
    <lineage>
        <taxon>Bacteria</taxon>
        <taxon>Bacillati</taxon>
        <taxon>Bacillota</taxon>
        <taxon>Bacilli</taxon>
        <taxon>Lactobacillales</taxon>
        <taxon>Enterococcaceae</taxon>
        <taxon>Enterococcus</taxon>
    </lineage>
</organism>
<dbReference type="RefSeq" id="WP_086348589.1">
    <property type="nucleotide sequence ID" value="NZ_CP147247.1"/>
</dbReference>
<gene>
    <name evidence="2" type="ORF">A5888_001505</name>
    <name evidence="3" type="ORF">A5888_002745</name>
</gene>
<evidence type="ECO:0000259" key="1">
    <source>
        <dbReference type="Pfam" id="PF09706"/>
    </source>
</evidence>
<sequence length="567" mass="65810">MEGKVSLYLGDWQFNAGLIGLVNVLGRENVELAYDHIVFDLNQLDRFEEAYFAYFIKTYKKLLSWHKIVSYKQRLVQFESDDFEQFTETDLENLNKYIKDILKYYLKSASYKAAYSLIPSDTDVLALEKEIKTVGKMKKGETFADKKPEIIQEIKEQLPKLKEAIDFCESSQGKKYLAAKNVIYTVIKNGWNGVSFLNPQTKIPDMYVDYAATFVQPAKVYLEENEEEQTKYKYHCANCNRKIKDLKNDVSFLNATGFDVSRKAGHVWDSFNDTAVCPLCKLVYSCVSAGFTYVYNDGMFINASTNLDDLYRMNYTLKHETLNAGGENISEVSPYRALIQNLQKKDLQEQKQQLEDVTLVRYENETYRFNILPTNSLRTIELANKQLEVLIPTGFKEINTNFRIYKLVLQSLFNQENLFYLIHKLLYFKLTNVGNLYYQPFHVRNIIEINSIFLGGLNHMTEEKTKTLPGDISWRVNHLGEKFKAEYSARFNENKLITIAHQMLGALKINNRDRFMDVLLNCYSYINKPVPKTLLDVFSSDENFKTIGYSFVAGIIGKTEKTTEEEK</sequence>
<keyword evidence="4" id="KW-1185">Reference proteome</keyword>
<dbReference type="AlphaFoldDB" id="A0A242K8H3"/>
<feature type="domain" description="CRISPR-associated protein CXXC-CXXC" evidence="1">
    <location>
        <begin position="231"/>
        <end position="292"/>
    </location>
</feature>
<dbReference type="OrthoDB" id="5540852at2"/>
<dbReference type="Pfam" id="PF09706">
    <property type="entry name" value="Cas_CXXC_CXXC"/>
    <property type="match status" value="1"/>
</dbReference>
<dbReference type="Proteomes" id="UP000195141">
    <property type="component" value="Chromosome"/>
</dbReference>
<reference evidence="3" key="2">
    <citation type="submission" date="2017-05" db="EMBL/GenBank/DDBJ databases">
        <authorList>
            <consortium name="The Broad Institute Genomics Platform"/>
            <consortium name="The Broad Institute Genomic Center for Infectious Diseases"/>
            <person name="Earl A."/>
            <person name="Manson A."/>
            <person name="Schwartman J."/>
            <person name="Gilmore M."/>
            <person name="Abouelleil A."/>
            <person name="Cao P."/>
            <person name="Chapman S."/>
            <person name="Cusick C."/>
            <person name="Shea T."/>
            <person name="Young S."/>
            <person name="Neafsey D."/>
            <person name="Nusbaum C."/>
            <person name="Birren B."/>
        </authorList>
    </citation>
    <scope>NUCLEOTIDE SEQUENCE</scope>
    <source>
        <strain evidence="3">9E7_DIV0242</strain>
    </source>
</reference>
<name>A0A242K8H3_9ENTE</name>
<accession>A0A242K8H3</accession>
<evidence type="ECO:0000313" key="3">
    <source>
        <dbReference type="EMBL" id="WYJ90977.1"/>
    </source>
</evidence>
<evidence type="ECO:0000313" key="4">
    <source>
        <dbReference type="Proteomes" id="UP000195141"/>
    </source>
</evidence>
<dbReference type="NCBIfam" id="TIGR01908">
    <property type="entry name" value="cas_CXXC_CXXC"/>
    <property type="match status" value="1"/>
</dbReference>